<evidence type="ECO:0000256" key="3">
    <source>
        <dbReference type="SAM" id="SignalP"/>
    </source>
</evidence>
<dbReference type="InterPro" id="IPR002053">
    <property type="entry name" value="Glyco_hydro_25"/>
</dbReference>
<dbReference type="GO" id="GO:0009253">
    <property type="term" value="P:peptidoglycan catabolic process"/>
    <property type="evidence" value="ECO:0007669"/>
    <property type="project" value="InterPro"/>
</dbReference>
<accession>A0A8H5BS83</accession>
<comment type="similarity">
    <text evidence="1">Belongs to the glycosyl hydrolase 25 family.</text>
</comment>
<dbReference type="OrthoDB" id="2251794at2759"/>
<gene>
    <name evidence="4" type="ORF">D9619_013285</name>
</gene>
<keyword evidence="2 3" id="KW-0732">Signal</keyword>
<feature type="chain" id="PRO_5034575899" evidence="3">
    <location>
        <begin position="35"/>
        <end position="120"/>
    </location>
</feature>
<dbReference type="PANTHER" id="PTHR23208:SF36">
    <property type="entry name" value="LYSOZYME-RELATED"/>
    <property type="match status" value="1"/>
</dbReference>
<dbReference type="GO" id="GO:0016998">
    <property type="term" value="P:cell wall macromolecule catabolic process"/>
    <property type="evidence" value="ECO:0007669"/>
    <property type="project" value="InterPro"/>
</dbReference>
<sequence>MTTLEFASSAMFKPLLSLPLGAVSALTLVHGVDSSQLVSIATWQKTYDQGFTKAVVRGYQKACSVGGRVDSNFVQSYKNARAAGFTNIDTYWYPCTGFKNKYKSYAKQIAELGATFDANK</sequence>
<protein>
    <submittedName>
        <fullName evidence="4">Uncharacterized protein</fullName>
    </submittedName>
</protein>
<dbReference type="GO" id="GO:0007165">
    <property type="term" value="P:signal transduction"/>
    <property type="evidence" value="ECO:0007669"/>
    <property type="project" value="TreeGrafter"/>
</dbReference>
<name>A0A8H5BS83_9AGAR</name>
<dbReference type="AlphaFoldDB" id="A0A8H5BS83"/>
<dbReference type="EMBL" id="JAACJJ010000004">
    <property type="protein sequence ID" value="KAF5328383.1"/>
    <property type="molecule type" value="Genomic_DNA"/>
</dbReference>
<dbReference type="SUPFAM" id="SSF51445">
    <property type="entry name" value="(Trans)glycosidases"/>
    <property type="match status" value="1"/>
</dbReference>
<dbReference type="InterPro" id="IPR051595">
    <property type="entry name" value="GH25_Enzymes"/>
</dbReference>
<comment type="caution">
    <text evidence="4">The sequence shown here is derived from an EMBL/GenBank/DDBJ whole genome shotgun (WGS) entry which is preliminary data.</text>
</comment>
<reference evidence="4 5" key="1">
    <citation type="journal article" date="2020" name="ISME J.">
        <title>Uncovering the hidden diversity of litter-decomposition mechanisms in mushroom-forming fungi.</title>
        <authorList>
            <person name="Floudas D."/>
            <person name="Bentzer J."/>
            <person name="Ahren D."/>
            <person name="Johansson T."/>
            <person name="Persson P."/>
            <person name="Tunlid A."/>
        </authorList>
    </citation>
    <scope>NUCLEOTIDE SEQUENCE [LARGE SCALE GENOMIC DNA]</scope>
    <source>
        <strain evidence="4 5">CBS 101986</strain>
    </source>
</reference>
<evidence type="ECO:0000313" key="4">
    <source>
        <dbReference type="EMBL" id="KAF5328383.1"/>
    </source>
</evidence>
<dbReference type="InterPro" id="IPR017853">
    <property type="entry name" value="GH"/>
</dbReference>
<dbReference type="GO" id="GO:0003796">
    <property type="term" value="F:lysozyme activity"/>
    <property type="evidence" value="ECO:0007669"/>
    <property type="project" value="InterPro"/>
</dbReference>
<organism evidence="4 5">
    <name type="scientific">Psilocybe cf. subviscida</name>
    <dbReference type="NCBI Taxonomy" id="2480587"/>
    <lineage>
        <taxon>Eukaryota</taxon>
        <taxon>Fungi</taxon>
        <taxon>Dikarya</taxon>
        <taxon>Basidiomycota</taxon>
        <taxon>Agaricomycotina</taxon>
        <taxon>Agaricomycetes</taxon>
        <taxon>Agaricomycetidae</taxon>
        <taxon>Agaricales</taxon>
        <taxon>Agaricineae</taxon>
        <taxon>Strophariaceae</taxon>
        <taxon>Psilocybe</taxon>
    </lineage>
</organism>
<dbReference type="PANTHER" id="PTHR23208">
    <property type="entry name" value="LYSOZYME PROTEIN"/>
    <property type="match status" value="1"/>
</dbReference>
<proteinExistence type="inferred from homology"/>
<keyword evidence="5" id="KW-1185">Reference proteome</keyword>
<dbReference type="Proteomes" id="UP000567179">
    <property type="component" value="Unassembled WGS sequence"/>
</dbReference>
<dbReference type="Gene3D" id="3.20.20.80">
    <property type="entry name" value="Glycosidases"/>
    <property type="match status" value="1"/>
</dbReference>
<dbReference type="PROSITE" id="PS51904">
    <property type="entry name" value="GLYCOSYL_HYDROL_F25_2"/>
    <property type="match status" value="1"/>
</dbReference>
<evidence type="ECO:0000256" key="1">
    <source>
        <dbReference type="ARBA" id="ARBA00010646"/>
    </source>
</evidence>
<evidence type="ECO:0000313" key="5">
    <source>
        <dbReference type="Proteomes" id="UP000567179"/>
    </source>
</evidence>
<feature type="signal peptide" evidence="3">
    <location>
        <begin position="1"/>
        <end position="34"/>
    </location>
</feature>
<evidence type="ECO:0000256" key="2">
    <source>
        <dbReference type="ARBA" id="ARBA00022729"/>
    </source>
</evidence>